<reference evidence="7 8" key="1">
    <citation type="submission" date="2017-07" db="EMBL/GenBank/DDBJ databases">
        <title>Leptospira spp. isolated from tropical soils.</title>
        <authorList>
            <person name="Thibeaux R."/>
            <person name="Iraola G."/>
            <person name="Ferres I."/>
            <person name="Bierque E."/>
            <person name="Girault D."/>
            <person name="Soupe-Gilbert M.-E."/>
            <person name="Picardeau M."/>
            <person name="Goarant C."/>
        </authorList>
    </citation>
    <scope>NUCLEOTIDE SEQUENCE [LARGE SCALE GENOMIC DNA]</scope>
    <source>
        <strain evidence="7 8">FH2-C-A2</strain>
    </source>
</reference>
<organism evidence="7 8">
    <name type="scientific">Leptospira wolffii</name>
    <dbReference type="NCBI Taxonomy" id="409998"/>
    <lineage>
        <taxon>Bacteria</taxon>
        <taxon>Pseudomonadati</taxon>
        <taxon>Spirochaetota</taxon>
        <taxon>Spirochaetia</taxon>
        <taxon>Leptospirales</taxon>
        <taxon>Leptospiraceae</taxon>
        <taxon>Leptospira</taxon>
    </lineage>
</organism>
<dbReference type="GO" id="GO:0016866">
    <property type="term" value="F:intramolecular transferase activity"/>
    <property type="evidence" value="ECO:0007669"/>
    <property type="project" value="InterPro"/>
</dbReference>
<name>A0A2M9ZBZ1_9LEPT</name>
<evidence type="ECO:0000256" key="5">
    <source>
        <dbReference type="ARBA" id="ARBA00023285"/>
    </source>
</evidence>
<accession>A0A2M9ZBZ1</accession>
<dbReference type="RefSeq" id="WP_100758781.1">
    <property type="nucleotide sequence ID" value="NZ_NPDT01000003.1"/>
</dbReference>
<evidence type="ECO:0000313" key="7">
    <source>
        <dbReference type="EMBL" id="PJZ65882.1"/>
    </source>
</evidence>
<sequence>MASQKLFSEFPPVPTDDWTNLIQKDLKGADFDKKLVWETQEGFKVRPFYRKEDLKGKEWLLSNLPGKFPYSRSTRKLANDWNIRQDIDATDLSTAKSLAEEAIQNGVSSLGFVIANSVSDRKGIPVTSKKDLDFLLQGLPLSEITLHFVAEERSPEIYSWLPKDKKLVGGLGYDPYRILARKGKSGGHGPETLLPILKESSKTSEHFRGLTVHSSTFRDSGSTIVQELAYTLALGSEYLFRLGELGLSPEVVNSQTIFQFSVGPDYFLEIAKFRAARTLWAEIFSAYSSEKGEKSLPFLSAETARYNYGIYDLHNNILRGTTEAISAAIGGAEIIQVLPFDHLLQPADSFSLRIARNVQLLLKHESYLDKVADPSSGSYYIETITDSITEQAWKLFSEIEKDGGFLAALQSGKIQASIRESRKKKEENYSTRREIFLGTNQYPNAKDRIQNKDLNKNLQSPALTSVSGEIVCDPIPEFFAGDAIEEIRILTENWESKNKSTVRALLLPLGDLKMKKARAIFSLNFLGCAGFTTIDPGSYESAEEALAGIAKENPQVVVFCSSDEEVSDWVAKILPKIQGTNKPLALVAGYPKDTVPALEAAGIGGFLHVKSNLLETLTDLQKRLGIR</sequence>
<dbReference type="PANTHER" id="PTHR48101">
    <property type="entry name" value="METHYLMALONYL-COA MUTASE, MITOCHONDRIAL-RELATED"/>
    <property type="match status" value="1"/>
</dbReference>
<dbReference type="PANTHER" id="PTHR48101:SF1">
    <property type="entry name" value="METHYLMALONYL-COA MUTASE, LARGE SUBUNIT"/>
    <property type="match status" value="1"/>
</dbReference>
<dbReference type="SUPFAM" id="SSF52242">
    <property type="entry name" value="Cobalamin (vitamin B12)-binding domain"/>
    <property type="match status" value="1"/>
</dbReference>
<protein>
    <submittedName>
        <fullName evidence="7">Methylmalonyl-CoA mutase</fullName>
    </submittedName>
</protein>
<evidence type="ECO:0000256" key="2">
    <source>
        <dbReference type="ARBA" id="ARBA00008465"/>
    </source>
</evidence>
<keyword evidence="4" id="KW-0413">Isomerase</keyword>
<dbReference type="Gene3D" id="3.40.50.280">
    <property type="entry name" value="Cobalamin-binding domain"/>
    <property type="match status" value="1"/>
</dbReference>
<dbReference type="CDD" id="cd03677">
    <property type="entry name" value="MM_CoA_mutase_beta"/>
    <property type="match status" value="1"/>
</dbReference>
<proteinExistence type="inferred from homology"/>
<dbReference type="InterPro" id="IPR016176">
    <property type="entry name" value="Cbl-dep_enz_cat"/>
</dbReference>
<dbReference type="InterPro" id="IPR036724">
    <property type="entry name" value="Cobalamin-bd_sf"/>
</dbReference>
<evidence type="ECO:0000259" key="6">
    <source>
        <dbReference type="Pfam" id="PF01642"/>
    </source>
</evidence>
<gene>
    <name evidence="7" type="ORF">CH371_10120</name>
</gene>
<comment type="caution">
    <text evidence="7">The sequence shown here is derived from an EMBL/GenBank/DDBJ whole genome shotgun (WGS) entry which is preliminary data.</text>
</comment>
<evidence type="ECO:0000256" key="4">
    <source>
        <dbReference type="ARBA" id="ARBA00023235"/>
    </source>
</evidence>
<dbReference type="Proteomes" id="UP000231912">
    <property type="component" value="Unassembled WGS sequence"/>
</dbReference>
<dbReference type="SUPFAM" id="SSF51703">
    <property type="entry name" value="Cobalamin (vitamin B12)-dependent enzymes"/>
    <property type="match status" value="1"/>
</dbReference>
<dbReference type="AlphaFoldDB" id="A0A2M9ZBZ1"/>
<evidence type="ECO:0000313" key="8">
    <source>
        <dbReference type="Proteomes" id="UP000231912"/>
    </source>
</evidence>
<dbReference type="GO" id="GO:0046872">
    <property type="term" value="F:metal ion binding"/>
    <property type="evidence" value="ECO:0007669"/>
    <property type="project" value="InterPro"/>
</dbReference>
<dbReference type="InterPro" id="IPR006099">
    <property type="entry name" value="MeMalonylCoA_mutase_a/b_cat"/>
</dbReference>
<dbReference type="Gene3D" id="3.20.20.240">
    <property type="entry name" value="Methylmalonyl-CoA mutase"/>
    <property type="match status" value="1"/>
</dbReference>
<dbReference type="Pfam" id="PF01642">
    <property type="entry name" value="MM_CoA_mutase"/>
    <property type="match status" value="1"/>
</dbReference>
<evidence type="ECO:0000256" key="3">
    <source>
        <dbReference type="ARBA" id="ARBA00022628"/>
    </source>
</evidence>
<keyword evidence="3" id="KW-0846">Cobalamin</keyword>
<feature type="domain" description="Methylmalonyl-CoA mutase alpha/beta chain catalytic" evidence="6">
    <location>
        <begin position="39"/>
        <end position="454"/>
    </location>
</feature>
<dbReference type="GO" id="GO:0031419">
    <property type="term" value="F:cobalamin binding"/>
    <property type="evidence" value="ECO:0007669"/>
    <property type="project" value="UniProtKB-KW"/>
</dbReference>
<keyword evidence="5" id="KW-0170">Cobalt</keyword>
<comment type="cofactor">
    <cofactor evidence="1">
        <name>adenosylcob(III)alamin</name>
        <dbReference type="ChEBI" id="CHEBI:18408"/>
    </cofactor>
</comment>
<comment type="similarity">
    <text evidence="2">Belongs to the methylmalonyl-CoA mutase family.</text>
</comment>
<evidence type="ECO:0000256" key="1">
    <source>
        <dbReference type="ARBA" id="ARBA00001922"/>
    </source>
</evidence>
<dbReference type="EMBL" id="NPDT01000003">
    <property type="protein sequence ID" value="PJZ65882.1"/>
    <property type="molecule type" value="Genomic_DNA"/>
</dbReference>